<evidence type="ECO:0000313" key="2">
    <source>
        <dbReference type="Proteomes" id="UP000682202"/>
    </source>
</evidence>
<evidence type="ECO:0008006" key="3">
    <source>
        <dbReference type="Google" id="ProtNLM"/>
    </source>
</evidence>
<gene>
    <name evidence="1" type="ORF">F6B93_15640</name>
</gene>
<name>A0A975PZ05_9MYCO</name>
<dbReference type="Proteomes" id="UP000682202">
    <property type="component" value="Chromosome"/>
</dbReference>
<dbReference type="EMBL" id="CP046600">
    <property type="protein sequence ID" value="QUR69866.1"/>
    <property type="molecule type" value="Genomic_DNA"/>
</dbReference>
<keyword evidence="2" id="KW-1185">Reference proteome</keyword>
<evidence type="ECO:0000313" key="1">
    <source>
        <dbReference type="EMBL" id="QUR69866.1"/>
    </source>
</evidence>
<dbReference type="AlphaFoldDB" id="A0A975PZ05"/>
<dbReference type="KEGG" id="mspg:F6B93_15640"/>
<organism evidence="1 2">
    <name type="scientific">Mycobacterium spongiae</name>
    <dbReference type="NCBI Taxonomy" id="886343"/>
    <lineage>
        <taxon>Bacteria</taxon>
        <taxon>Bacillati</taxon>
        <taxon>Actinomycetota</taxon>
        <taxon>Actinomycetes</taxon>
        <taxon>Mycobacteriales</taxon>
        <taxon>Mycobacteriaceae</taxon>
        <taxon>Mycobacterium</taxon>
    </lineage>
</organism>
<protein>
    <recommendedName>
        <fullName evidence="3">Alanine and proline rich membrane protein</fullName>
    </recommendedName>
</protein>
<sequence>MAALALAVVALSVGFVGWFRPQPDSNRSPLASDPTFTSQQISDAKDSVCATHRLVRQATVSNTNQINPVPGDAIGDLAVAVNARLALYSGGDYLLNRLTAEPATPTELSDAVRKLAHVLQELAISYLAGAPDSVVTPLRQASDEHTRTVDLLCT</sequence>
<accession>A0A975PZ05</accession>
<reference evidence="1" key="1">
    <citation type="submission" date="2019-12" db="EMBL/GenBank/DDBJ databases">
        <title>Mycobacterium spongiae sp. nov.</title>
        <authorList>
            <person name="Stinear T."/>
        </authorList>
    </citation>
    <scope>NUCLEOTIDE SEQUENCE</scope>
    <source>
        <strain evidence="1">FSD4b-SM</strain>
    </source>
</reference>
<proteinExistence type="predicted"/>